<evidence type="ECO:0000313" key="2">
    <source>
        <dbReference type="Proteomes" id="UP000199648"/>
    </source>
</evidence>
<dbReference type="AlphaFoldDB" id="A0A1G5QEH0"/>
<sequence>MHRKLIGIAVSTLFVAGCAGPDPLKDDFGESVRHMIRVQTDNPAYQNGSGLDGERAERTLRDYRGAETGTVGGSTAISNGM</sequence>
<dbReference type="RefSeq" id="WP_092996168.1">
    <property type="nucleotide sequence ID" value="NZ_FMWD01000005.1"/>
</dbReference>
<dbReference type="EMBL" id="FMWD01000005">
    <property type="protein sequence ID" value="SCZ60204.1"/>
    <property type="molecule type" value="Genomic_DNA"/>
</dbReference>
<name>A0A1G5QEH0_9GAMM</name>
<reference evidence="1 2" key="1">
    <citation type="submission" date="2016-10" db="EMBL/GenBank/DDBJ databases">
        <authorList>
            <person name="de Groot N.N."/>
        </authorList>
    </citation>
    <scope>NUCLEOTIDE SEQUENCE [LARGE SCALE GENOMIC DNA]</scope>
    <source>
        <strain evidence="1 2">HLD2</strain>
    </source>
</reference>
<accession>A0A1G5QEH0</accession>
<dbReference type="PROSITE" id="PS51257">
    <property type="entry name" value="PROKAR_LIPOPROTEIN"/>
    <property type="match status" value="1"/>
</dbReference>
<dbReference type="STRING" id="415747.SAMN03097708_02006"/>
<organism evidence="1 2">
    <name type="scientific">Thiohalomonas denitrificans</name>
    <dbReference type="NCBI Taxonomy" id="415747"/>
    <lineage>
        <taxon>Bacteria</taxon>
        <taxon>Pseudomonadati</taxon>
        <taxon>Pseudomonadota</taxon>
        <taxon>Gammaproteobacteria</taxon>
        <taxon>Thiohalomonadales</taxon>
        <taxon>Thiohalomonadaceae</taxon>
        <taxon>Thiohalomonas</taxon>
    </lineage>
</organism>
<dbReference type="OrthoDB" id="6369245at2"/>
<keyword evidence="2" id="KW-1185">Reference proteome</keyword>
<evidence type="ECO:0000313" key="1">
    <source>
        <dbReference type="EMBL" id="SCZ60204.1"/>
    </source>
</evidence>
<dbReference type="Proteomes" id="UP000199648">
    <property type="component" value="Unassembled WGS sequence"/>
</dbReference>
<protein>
    <submittedName>
        <fullName evidence="1">Uncharacterized protein</fullName>
    </submittedName>
</protein>
<gene>
    <name evidence="1" type="ORF">SAMN03097708_02006</name>
</gene>
<proteinExistence type="predicted"/>